<dbReference type="Proteomes" id="UP000245946">
    <property type="component" value="Unassembled WGS sequence"/>
</dbReference>
<dbReference type="AlphaFoldDB" id="A0A316Z4G9"/>
<evidence type="ECO:0000256" key="1">
    <source>
        <dbReference type="ARBA" id="ARBA00004123"/>
    </source>
</evidence>
<evidence type="ECO:0000256" key="6">
    <source>
        <dbReference type="ARBA" id="ARBA00023242"/>
    </source>
</evidence>
<dbReference type="STRING" id="58919.A0A316Z4G9"/>
<comment type="similarity">
    <text evidence="2">Belongs to the ISY1 family.</text>
</comment>
<dbReference type="GO" id="GO:0000974">
    <property type="term" value="C:Prp19 complex"/>
    <property type="evidence" value="ECO:0007669"/>
    <property type="project" value="UniProtKB-ARBA"/>
</dbReference>
<proteinExistence type="inferred from homology"/>
<evidence type="ECO:0000256" key="5">
    <source>
        <dbReference type="ARBA" id="ARBA00023187"/>
    </source>
</evidence>
<dbReference type="FunFam" id="1.10.287.660:FF:000001">
    <property type="entry name" value="pre-mRNA-splicing factor ISY1 homolog"/>
    <property type="match status" value="1"/>
</dbReference>
<name>A0A316Z4G9_9BASI</name>
<organism evidence="8 9">
    <name type="scientific">Tilletiopsis washingtonensis</name>
    <dbReference type="NCBI Taxonomy" id="58919"/>
    <lineage>
        <taxon>Eukaryota</taxon>
        <taxon>Fungi</taxon>
        <taxon>Dikarya</taxon>
        <taxon>Basidiomycota</taxon>
        <taxon>Ustilaginomycotina</taxon>
        <taxon>Exobasidiomycetes</taxon>
        <taxon>Entylomatales</taxon>
        <taxon>Entylomatales incertae sedis</taxon>
        <taxon>Tilletiopsis</taxon>
    </lineage>
</organism>
<keyword evidence="4" id="KW-0747">Spliceosome</keyword>
<feature type="region of interest" description="Disordered" evidence="7">
    <location>
        <begin position="211"/>
        <end position="302"/>
    </location>
</feature>
<evidence type="ECO:0000256" key="3">
    <source>
        <dbReference type="ARBA" id="ARBA00022664"/>
    </source>
</evidence>
<feature type="compositionally biased region" description="Acidic residues" evidence="7">
    <location>
        <begin position="275"/>
        <end position="289"/>
    </location>
</feature>
<reference evidence="8 9" key="1">
    <citation type="journal article" date="2018" name="Mol. Biol. Evol.">
        <title>Broad Genomic Sampling Reveals a Smut Pathogenic Ancestry of the Fungal Clade Ustilaginomycotina.</title>
        <authorList>
            <person name="Kijpornyongpan T."/>
            <person name="Mondo S.J."/>
            <person name="Barry K."/>
            <person name="Sandor L."/>
            <person name="Lee J."/>
            <person name="Lipzen A."/>
            <person name="Pangilinan J."/>
            <person name="LaButti K."/>
            <person name="Hainaut M."/>
            <person name="Henrissat B."/>
            <person name="Grigoriev I.V."/>
            <person name="Spatafora J.W."/>
            <person name="Aime M.C."/>
        </authorList>
    </citation>
    <scope>NUCLEOTIDE SEQUENCE [LARGE SCALE GENOMIC DNA]</scope>
    <source>
        <strain evidence="8 9">MCA 4186</strain>
    </source>
</reference>
<dbReference type="InterPro" id="IPR009360">
    <property type="entry name" value="Isy1"/>
</dbReference>
<keyword evidence="3" id="KW-0507">mRNA processing</keyword>
<dbReference type="RefSeq" id="XP_025596101.1">
    <property type="nucleotide sequence ID" value="XM_025744783.1"/>
</dbReference>
<dbReference type="Gene3D" id="1.10.287.660">
    <property type="entry name" value="Helix hairpin bin"/>
    <property type="match status" value="1"/>
</dbReference>
<dbReference type="SUPFAM" id="SSF140102">
    <property type="entry name" value="ISY1 domain-like"/>
    <property type="match status" value="1"/>
</dbReference>
<dbReference type="GO" id="GO:0071014">
    <property type="term" value="C:post-mRNA release spliceosomal complex"/>
    <property type="evidence" value="ECO:0007669"/>
    <property type="project" value="UniProtKB-ARBA"/>
</dbReference>
<keyword evidence="6" id="KW-0539">Nucleus</keyword>
<dbReference type="Pfam" id="PF06246">
    <property type="entry name" value="Isy1"/>
    <property type="match status" value="1"/>
</dbReference>
<gene>
    <name evidence="8" type="ORF">FA09DRAFT_346961</name>
</gene>
<sequence>MARNKEKAQSMLYRFREAQAAELGINTGRKSGELRPRLASACKSLKECEKWRSDVLRDISRKVSKIQDFGLTDYEVRDLNDEINKCIREKGHWERQIVALGGANYRRGMGRMLDDSGKEVPGTRGYKYFGRAKDLPGVKELLNWTDEQEAELETYRSQKYKRFAQQPPAYFGDADEDDGELLAFETGAEEEAWRDGWSGLLEELGEELEGGLEAVPAIPRPTPTSLGKLREQTAAQQSEPAAPKGKGKRAAGRGGRSAAAKKTRGDGAVAPAEDGTAEQEDTEMADGEQADGAAAPRPAGDDARIQAVFSVLDPAELQFPHMPDRKETEQFLLQARKKALREQYIG</sequence>
<evidence type="ECO:0000313" key="8">
    <source>
        <dbReference type="EMBL" id="PWN95822.1"/>
    </source>
</evidence>
<dbReference type="EMBL" id="KZ819302">
    <property type="protein sequence ID" value="PWN95822.1"/>
    <property type="molecule type" value="Genomic_DNA"/>
</dbReference>
<protein>
    <submittedName>
        <fullName evidence="8">Isy1-domain-containing protein</fullName>
    </submittedName>
</protein>
<evidence type="ECO:0000256" key="7">
    <source>
        <dbReference type="SAM" id="MobiDB-lite"/>
    </source>
</evidence>
<dbReference type="InterPro" id="IPR029012">
    <property type="entry name" value="Helix_hairpin_bin_sf"/>
</dbReference>
<evidence type="ECO:0000256" key="2">
    <source>
        <dbReference type="ARBA" id="ARBA00007002"/>
    </source>
</evidence>
<dbReference type="GO" id="GO:0000350">
    <property type="term" value="P:generation of catalytic spliceosome for second transesterification step"/>
    <property type="evidence" value="ECO:0007669"/>
    <property type="project" value="InterPro"/>
</dbReference>
<keyword evidence="9" id="KW-1185">Reference proteome</keyword>
<dbReference type="InterPro" id="IPR037200">
    <property type="entry name" value="Isy1_sf"/>
</dbReference>
<keyword evidence="5" id="KW-0508">mRNA splicing</keyword>
<dbReference type="GeneID" id="37272327"/>
<dbReference type="PANTHER" id="PTHR13021">
    <property type="entry name" value="PRE-MRNA-SPLICING FACTOR ISY1"/>
    <property type="match status" value="1"/>
</dbReference>
<evidence type="ECO:0000256" key="4">
    <source>
        <dbReference type="ARBA" id="ARBA00022728"/>
    </source>
</evidence>
<accession>A0A316Z4G9</accession>
<comment type="subcellular location">
    <subcellularLocation>
        <location evidence="1">Nucleus</location>
    </subcellularLocation>
</comment>
<evidence type="ECO:0000313" key="9">
    <source>
        <dbReference type="Proteomes" id="UP000245946"/>
    </source>
</evidence>
<dbReference type="OrthoDB" id="1739576at2759"/>